<dbReference type="OrthoDB" id="103819at2759"/>
<organism evidence="4 5">
    <name type="scientific">Clonostachys rhizophaga</name>
    <dbReference type="NCBI Taxonomy" id="160324"/>
    <lineage>
        <taxon>Eukaryota</taxon>
        <taxon>Fungi</taxon>
        <taxon>Dikarya</taxon>
        <taxon>Ascomycota</taxon>
        <taxon>Pezizomycotina</taxon>
        <taxon>Sordariomycetes</taxon>
        <taxon>Hypocreomycetidae</taxon>
        <taxon>Hypocreales</taxon>
        <taxon>Bionectriaceae</taxon>
        <taxon>Clonostachys</taxon>
    </lineage>
</organism>
<reference evidence="4" key="1">
    <citation type="submission" date="2021-10" db="EMBL/GenBank/DDBJ databases">
        <authorList>
            <person name="Piombo E."/>
        </authorList>
    </citation>
    <scope>NUCLEOTIDE SEQUENCE</scope>
</reference>
<dbReference type="EMBL" id="CABFNQ020000676">
    <property type="protein sequence ID" value="CAH0022204.1"/>
    <property type="molecule type" value="Genomic_DNA"/>
</dbReference>
<proteinExistence type="predicted"/>
<dbReference type="Pfam" id="PF04082">
    <property type="entry name" value="Fungal_trans"/>
    <property type="match status" value="1"/>
</dbReference>
<dbReference type="PANTHER" id="PTHR46910:SF5">
    <property type="entry name" value="ZN(II)2CYS6 TRANSCRIPTION FACTOR (EUROFUNG)"/>
    <property type="match status" value="1"/>
</dbReference>
<dbReference type="PANTHER" id="PTHR46910">
    <property type="entry name" value="TRANSCRIPTION FACTOR PDR1"/>
    <property type="match status" value="1"/>
</dbReference>
<feature type="compositionally biased region" description="Basic and acidic residues" evidence="2">
    <location>
        <begin position="39"/>
        <end position="55"/>
    </location>
</feature>
<keyword evidence="5" id="KW-1185">Reference proteome</keyword>
<dbReference type="GO" id="GO:0003677">
    <property type="term" value="F:DNA binding"/>
    <property type="evidence" value="ECO:0007669"/>
    <property type="project" value="InterPro"/>
</dbReference>
<dbReference type="GO" id="GO:0008270">
    <property type="term" value="F:zinc ion binding"/>
    <property type="evidence" value="ECO:0007669"/>
    <property type="project" value="InterPro"/>
</dbReference>
<evidence type="ECO:0000313" key="5">
    <source>
        <dbReference type="Proteomes" id="UP000696573"/>
    </source>
</evidence>
<keyword evidence="1" id="KW-0539">Nucleus</keyword>
<dbReference type="GO" id="GO:0006351">
    <property type="term" value="P:DNA-templated transcription"/>
    <property type="evidence" value="ECO:0007669"/>
    <property type="project" value="InterPro"/>
</dbReference>
<dbReference type="Proteomes" id="UP000696573">
    <property type="component" value="Unassembled WGS sequence"/>
</dbReference>
<evidence type="ECO:0000259" key="3">
    <source>
        <dbReference type="SMART" id="SM00906"/>
    </source>
</evidence>
<protein>
    <recommendedName>
        <fullName evidence="3">Xylanolytic transcriptional activator regulatory domain-containing protein</fullName>
    </recommendedName>
</protein>
<dbReference type="SMART" id="SM00906">
    <property type="entry name" value="Fungal_trans"/>
    <property type="match status" value="1"/>
</dbReference>
<feature type="region of interest" description="Disordered" evidence="2">
    <location>
        <begin position="85"/>
        <end position="144"/>
    </location>
</feature>
<dbReference type="GO" id="GO:0003700">
    <property type="term" value="F:DNA-binding transcription factor activity"/>
    <property type="evidence" value="ECO:0007669"/>
    <property type="project" value="InterPro"/>
</dbReference>
<comment type="caution">
    <text evidence="4">The sequence shown here is derived from an EMBL/GenBank/DDBJ whole genome shotgun (WGS) entry which is preliminary data.</text>
</comment>
<feature type="compositionally biased region" description="Polar residues" evidence="2">
    <location>
        <begin position="85"/>
        <end position="126"/>
    </location>
</feature>
<evidence type="ECO:0000256" key="2">
    <source>
        <dbReference type="SAM" id="MobiDB-lite"/>
    </source>
</evidence>
<accession>A0A9N9VFF1</accession>
<dbReference type="InterPro" id="IPR050987">
    <property type="entry name" value="AtrR-like"/>
</dbReference>
<gene>
    <name evidence="4" type="ORF">CRHIZ90672A_00004008</name>
</gene>
<dbReference type="InterPro" id="IPR007219">
    <property type="entry name" value="XnlR_reg_dom"/>
</dbReference>
<evidence type="ECO:0000313" key="4">
    <source>
        <dbReference type="EMBL" id="CAH0022204.1"/>
    </source>
</evidence>
<sequence length="759" mass="83736">MSAMLNRPQQGQPQPEASQQGESSTIGVLDDEDQDYDDTAVHDESFGQAGERHGPDGNPTESENKIDQIALRIEELNRTISQLSLAQPQPDKTSSGPINQTTQHASQMNSSPGLVNNTPSSGVTSSFDEKQTPPTQPEFEGESSLSAHATFATKFLQSCVSNSPSSKVMLEMTSVLDTLKAIVDSQKQKADTLETLYPNARPLLAGAGLRQLPPLSIEHALAALRMVQENSRIRALWLMDVQTLSQFTGHFIKVCSPGPATEADLIIVYAGFYWLFEECSKEVPDDSLKAAYNAQTIICRDNLETTLSRLPFHLMATLDNAFALTLATLYCLEKCKPSAAWAFICTASQQSQALGLHSMIAWHTETMESKQYRMRLFWTIYTVEKTLAFRLGRSSTIRDNDISIPRISNDASSEYGIDDTFSFWIELSSLQGRVYDEVYSPISLTQPEEIRSARARGLATQARGLLQAQDHLQRQNHAIRSELMGAGLSELLWRADRVTALSMLTLIYRSIPPEDASKSVFCTECLSAAKEALIEHEKCVAILTDKEFQPDMLELYATQWVWTNLGRIKRALLQSPFTPFIVLFCHIIETSDPSDLECLKRLVEILEIAASTPKNVICERQLRLFKALYDVAIKYFEIRAETTQAEHGGQGADGLGGPYLDAASGGLLQHQSTSLLGSEPLLGPGSEITYGPIEDPVSNLGNNNVNQVPGQQRAMPGARVGHFNPQGPGATRMEMEQSGAGLATWFYLNDQMIRMLGES</sequence>
<name>A0A9N9VFF1_9HYPO</name>
<feature type="compositionally biased region" description="Acidic residues" evidence="2">
    <location>
        <begin position="29"/>
        <end position="38"/>
    </location>
</feature>
<feature type="domain" description="Xylanolytic transcriptional activator regulatory" evidence="3">
    <location>
        <begin position="340"/>
        <end position="411"/>
    </location>
</feature>
<dbReference type="CDD" id="cd12148">
    <property type="entry name" value="fungal_TF_MHR"/>
    <property type="match status" value="1"/>
</dbReference>
<evidence type="ECO:0000256" key="1">
    <source>
        <dbReference type="ARBA" id="ARBA00023242"/>
    </source>
</evidence>
<feature type="region of interest" description="Disordered" evidence="2">
    <location>
        <begin position="1"/>
        <end position="69"/>
    </location>
</feature>
<dbReference type="AlphaFoldDB" id="A0A9N9VFF1"/>
<feature type="compositionally biased region" description="Low complexity" evidence="2">
    <location>
        <begin position="8"/>
        <end position="24"/>
    </location>
</feature>